<evidence type="ECO:0000256" key="3">
    <source>
        <dbReference type="SAM" id="MobiDB-lite"/>
    </source>
</evidence>
<dbReference type="PANTHER" id="PTHR47797:SF5">
    <property type="entry name" value="CELLOBIOSE DEHYDROGENASE CYTOCHROME DOMAIN-CONTAINING PROTEIN"/>
    <property type="match status" value="1"/>
</dbReference>
<dbReference type="PANTHER" id="PTHR47797">
    <property type="entry name" value="DEHYDROGENASE, PUTATIVE (AFU_ORTHOLOGUE AFUA_8G05805)-RELATED"/>
    <property type="match status" value="1"/>
</dbReference>
<dbReference type="Pfam" id="PF16010">
    <property type="entry name" value="CDH-cyt"/>
    <property type="match status" value="1"/>
</dbReference>
<dbReference type="Pfam" id="PF00734">
    <property type="entry name" value="CBM_1"/>
    <property type="match status" value="1"/>
</dbReference>
<evidence type="ECO:0000259" key="5">
    <source>
        <dbReference type="PROSITE" id="PS51164"/>
    </source>
</evidence>
<organism evidence="6 7">
    <name type="scientific">Obba rivulosa</name>
    <dbReference type="NCBI Taxonomy" id="1052685"/>
    <lineage>
        <taxon>Eukaryota</taxon>
        <taxon>Fungi</taxon>
        <taxon>Dikarya</taxon>
        <taxon>Basidiomycota</taxon>
        <taxon>Agaricomycotina</taxon>
        <taxon>Agaricomycetes</taxon>
        <taxon>Polyporales</taxon>
        <taxon>Gelatoporiaceae</taxon>
        <taxon>Obba</taxon>
    </lineage>
</organism>
<dbReference type="SUPFAM" id="SSF49344">
    <property type="entry name" value="CBD9-like"/>
    <property type="match status" value="1"/>
</dbReference>
<sequence>MAFNKVLTVTLFLAGLVMAAIPVAAQSNSPFCDSASGICFQGYTDPELDITIGLVLPDPPTDEFIVQMVAPASYGYTGLSVGGTMADSLLFTLWPNGNDIVLGPRWTSGYVLPEPYAGPQITLLPDSTVNSTYIKATFRCQNCTTWTDGSLGSGDQGAFQLIAYVAQTTTPPDDPADVGSTIIEHDDFDFFGMNLTQAQSTLYSSYIAGGVASTTSLPTTTSHPSSTSAPPTTTSSASGATQTEWGQCGGQGWSGPTACAAGLTCVAVSPPYYSQCQA</sequence>
<dbReference type="GO" id="GO:0005975">
    <property type="term" value="P:carbohydrate metabolic process"/>
    <property type="evidence" value="ECO:0007669"/>
    <property type="project" value="InterPro"/>
</dbReference>
<reference evidence="6 7" key="1">
    <citation type="submission" date="2016-07" db="EMBL/GenBank/DDBJ databases">
        <title>Draft genome of the white-rot fungus Obba rivulosa 3A-2.</title>
        <authorList>
            <consortium name="DOE Joint Genome Institute"/>
            <person name="Miettinen O."/>
            <person name="Riley R."/>
            <person name="Acob R."/>
            <person name="Barry K."/>
            <person name="Cullen D."/>
            <person name="De Vries R."/>
            <person name="Hainaut M."/>
            <person name="Hatakka A."/>
            <person name="Henrissat B."/>
            <person name="Hilden K."/>
            <person name="Kuo R."/>
            <person name="Labutti K."/>
            <person name="Lipzen A."/>
            <person name="Makela M.R."/>
            <person name="Sandor L."/>
            <person name="Spatafora J.W."/>
            <person name="Grigoriev I.V."/>
            <person name="Hibbett D.S."/>
        </authorList>
    </citation>
    <scope>NUCLEOTIDE SEQUENCE [LARGE SCALE GENOMIC DNA]</scope>
    <source>
        <strain evidence="6 7">3A-2</strain>
    </source>
</reference>
<keyword evidence="2" id="KW-0378">Hydrolase</keyword>
<accession>A0A8E2DJ13</accession>
<evidence type="ECO:0000256" key="1">
    <source>
        <dbReference type="ARBA" id="ARBA00022729"/>
    </source>
</evidence>
<evidence type="ECO:0000313" key="7">
    <source>
        <dbReference type="Proteomes" id="UP000250043"/>
    </source>
</evidence>
<gene>
    <name evidence="6" type="ORF">OBBRIDRAFT_814121</name>
</gene>
<name>A0A8E2DJ13_9APHY</name>
<feature type="signal peptide" evidence="4">
    <location>
        <begin position="1"/>
        <end position="19"/>
    </location>
</feature>
<dbReference type="InterPro" id="IPR000254">
    <property type="entry name" value="CBD"/>
</dbReference>
<evidence type="ECO:0000256" key="4">
    <source>
        <dbReference type="SAM" id="SignalP"/>
    </source>
</evidence>
<dbReference type="PROSITE" id="PS51164">
    <property type="entry name" value="CBM1_2"/>
    <property type="match status" value="1"/>
</dbReference>
<keyword evidence="1 4" id="KW-0732">Signal</keyword>
<dbReference type="AlphaFoldDB" id="A0A8E2DJ13"/>
<feature type="domain" description="CBM1" evidence="5">
    <location>
        <begin position="240"/>
        <end position="277"/>
    </location>
</feature>
<keyword evidence="7" id="KW-1185">Reference proteome</keyword>
<dbReference type="GO" id="GO:0005576">
    <property type="term" value="C:extracellular region"/>
    <property type="evidence" value="ECO:0007669"/>
    <property type="project" value="InterPro"/>
</dbReference>
<dbReference type="GO" id="GO:0016787">
    <property type="term" value="F:hydrolase activity"/>
    <property type="evidence" value="ECO:0007669"/>
    <property type="project" value="UniProtKB-KW"/>
</dbReference>
<dbReference type="SMART" id="SM00236">
    <property type="entry name" value="fCBD"/>
    <property type="match status" value="1"/>
</dbReference>
<dbReference type="InterPro" id="IPR015920">
    <property type="entry name" value="Cellobiose_DH-like_cyt"/>
</dbReference>
<dbReference type="SUPFAM" id="SSF57180">
    <property type="entry name" value="Cellulose-binding domain"/>
    <property type="match status" value="1"/>
</dbReference>
<feature type="chain" id="PRO_5034687583" evidence="4">
    <location>
        <begin position="20"/>
        <end position="278"/>
    </location>
</feature>
<proteinExistence type="predicted"/>
<dbReference type="InterPro" id="IPR035971">
    <property type="entry name" value="CBD_sf"/>
</dbReference>
<dbReference type="CDD" id="cd09630">
    <property type="entry name" value="CDH_like_cytochrome"/>
    <property type="match status" value="1"/>
</dbReference>
<protein>
    <submittedName>
        <fullName evidence="6">Carbohydrate-binding cytochrome b562</fullName>
    </submittedName>
</protein>
<evidence type="ECO:0000313" key="6">
    <source>
        <dbReference type="EMBL" id="OCH87399.1"/>
    </source>
</evidence>
<evidence type="ECO:0000256" key="2">
    <source>
        <dbReference type="ARBA" id="ARBA00022801"/>
    </source>
</evidence>
<dbReference type="EMBL" id="KV722486">
    <property type="protein sequence ID" value="OCH87399.1"/>
    <property type="molecule type" value="Genomic_DNA"/>
</dbReference>
<dbReference type="OrthoDB" id="413885at2759"/>
<feature type="compositionally biased region" description="Low complexity" evidence="3">
    <location>
        <begin position="217"/>
        <end position="243"/>
    </location>
</feature>
<feature type="region of interest" description="Disordered" evidence="3">
    <location>
        <begin position="217"/>
        <end position="247"/>
    </location>
</feature>
<dbReference type="GO" id="GO:0030248">
    <property type="term" value="F:cellulose binding"/>
    <property type="evidence" value="ECO:0007669"/>
    <property type="project" value="InterPro"/>
</dbReference>
<dbReference type="Proteomes" id="UP000250043">
    <property type="component" value="Unassembled WGS sequence"/>
</dbReference>
<dbReference type="Gene3D" id="2.60.40.1210">
    <property type="entry name" value="Cellobiose dehydrogenase, cytochrome domain"/>
    <property type="match status" value="1"/>
</dbReference>